<dbReference type="RefSeq" id="WP_394459894.1">
    <property type="nucleotide sequence ID" value="NZ_JBIGHZ010000002.1"/>
</dbReference>
<proteinExistence type="predicted"/>
<name>A0ABW7FUM5_9BURK</name>
<reference evidence="2 3" key="1">
    <citation type="submission" date="2024-08" db="EMBL/GenBank/DDBJ databases">
        <authorList>
            <person name="Lu H."/>
        </authorList>
    </citation>
    <scope>NUCLEOTIDE SEQUENCE [LARGE SCALE GENOMIC DNA]</scope>
    <source>
        <strain evidence="2 3">BYS180W</strain>
    </source>
</reference>
<evidence type="ECO:0000259" key="1">
    <source>
        <dbReference type="Pfam" id="PF12680"/>
    </source>
</evidence>
<accession>A0ABW7FUM5</accession>
<feature type="domain" description="SnoaL-like" evidence="1">
    <location>
        <begin position="8"/>
        <end position="106"/>
    </location>
</feature>
<organism evidence="2 3">
    <name type="scientific">Roseateles rivi</name>
    <dbReference type="NCBI Taxonomy" id="3299028"/>
    <lineage>
        <taxon>Bacteria</taxon>
        <taxon>Pseudomonadati</taxon>
        <taxon>Pseudomonadota</taxon>
        <taxon>Betaproteobacteria</taxon>
        <taxon>Burkholderiales</taxon>
        <taxon>Sphaerotilaceae</taxon>
        <taxon>Roseateles</taxon>
    </lineage>
</organism>
<evidence type="ECO:0000313" key="3">
    <source>
        <dbReference type="Proteomes" id="UP001606099"/>
    </source>
</evidence>
<sequence length="127" mass="14692">MNASAALIERYWASAQARDWAAFAALLDSDVVYEVPQTRERVRGRQAYVAFNAGWPSDWDAEVLDVIADGERAFSRIAFYPQRQDRSQMQEGLTVFDIRDGLITRILDYWPEPYAAPQRAWAQVERY</sequence>
<dbReference type="Gene3D" id="3.10.450.50">
    <property type="match status" value="1"/>
</dbReference>
<comment type="caution">
    <text evidence="2">The sequence shown here is derived from an EMBL/GenBank/DDBJ whole genome shotgun (WGS) entry which is preliminary data.</text>
</comment>
<dbReference type="InterPro" id="IPR037401">
    <property type="entry name" value="SnoaL-like"/>
</dbReference>
<protein>
    <submittedName>
        <fullName evidence="2">Nuclear transport factor 2 family protein</fullName>
    </submittedName>
</protein>
<dbReference type="Proteomes" id="UP001606099">
    <property type="component" value="Unassembled WGS sequence"/>
</dbReference>
<dbReference type="InterPro" id="IPR032710">
    <property type="entry name" value="NTF2-like_dom_sf"/>
</dbReference>
<dbReference type="SUPFAM" id="SSF54427">
    <property type="entry name" value="NTF2-like"/>
    <property type="match status" value="1"/>
</dbReference>
<dbReference type="EMBL" id="JBIGHZ010000002">
    <property type="protein sequence ID" value="MFG6448013.1"/>
    <property type="molecule type" value="Genomic_DNA"/>
</dbReference>
<dbReference type="Pfam" id="PF12680">
    <property type="entry name" value="SnoaL_2"/>
    <property type="match status" value="1"/>
</dbReference>
<gene>
    <name evidence="2" type="ORF">ACG0Z6_07090</name>
</gene>
<keyword evidence="3" id="KW-1185">Reference proteome</keyword>
<evidence type="ECO:0000313" key="2">
    <source>
        <dbReference type="EMBL" id="MFG6448013.1"/>
    </source>
</evidence>